<dbReference type="PANTHER" id="PTHR12121">
    <property type="entry name" value="CARBON CATABOLITE REPRESSOR PROTEIN 4"/>
    <property type="match status" value="1"/>
</dbReference>
<keyword evidence="2" id="KW-0540">Nuclease</keyword>
<reference evidence="3" key="1">
    <citation type="submission" date="2014-09" db="EMBL/GenBank/DDBJ databases">
        <authorList>
            <person name="Sharma Rahul"/>
            <person name="Thines Marco"/>
        </authorList>
    </citation>
    <scope>NUCLEOTIDE SEQUENCE [LARGE SCALE GENOMIC DNA]</scope>
</reference>
<dbReference type="PANTHER" id="PTHR12121:SF36">
    <property type="entry name" value="ENDONUCLEASE_EXONUCLEASE_PHOSPHATASE DOMAIN-CONTAINING PROTEIN"/>
    <property type="match status" value="1"/>
</dbReference>
<dbReference type="OrthoDB" id="276515at2759"/>
<feature type="domain" description="Endonuclease/exonuclease/phosphatase" evidence="1">
    <location>
        <begin position="36"/>
        <end position="289"/>
    </location>
</feature>
<accession>A0A0P1AP51</accession>
<dbReference type="EMBL" id="CCYD01000645">
    <property type="protein sequence ID" value="CEG42861.1"/>
    <property type="molecule type" value="Genomic_DNA"/>
</dbReference>
<dbReference type="InterPro" id="IPR050410">
    <property type="entry name" value="CCR4/nocturin_mRNA_transcr"/>
</dbReference>
<dbReference type="AlphaFoldDB" id="A0A0P1AP51"/>
<dbReference type="OMA" id="WDGACER"/>
<dbReference type="GO" id="GO:0000175">
    <property type="term" value="F:3'-5'-RNA exonuclease activity"/>
    <property type="evidence" value="ECO:0007669"/>
    <property type="project" value="TreeGrafter"/>
</dbReference>
<evidence type="ECO:0000313" key="2">
    <source>
        <dbReference type="EMBL" id="CEG42861.1"/>
    </source>
</evidence>
<evidence type="ECO:0000259" key="1">
    <source>
        <dbReference type="Pfam" id="PF03372"/>
    </source>
</evidence>
<keyword evidence="2" id="KW-0269">Exonuclease</keyword>
<dbReference type="SUPFAM" id="SSF56219">
    <property type="entry name" value="DNase I-like"/>
    <property type="match status" value="1"/>
</dbReference>
<keyword evidence="2" id="KW-0378">Hydrolase</keyword>
<proteinExistence type="predicted"/>
<organism evidence="2 3">
    <name type="scientific">Plasmopara halstedii</name>
    <name type="common">Downy mildew of sunflower</name>
    <dbReference type="NCBI Taxonomy" id="4781"/>
    <lineage>
        <taxon>Eukaryota</taxon>
        <taxon>Sar</taxon>
        <taxon>Stramenopiles</taxon>
        <taxon>Oomycota</taxon>
        <taxon>Peronosporomycetes</taxon>
        <taxon>Peronosporales</taxon>
        <taxon>Peronosporaceae</taxon>
        <taxon>Plasmopara</taxon>
    </lineage>
</organism>
<dbReference type="InterPro" id="IPR036691">
    <property type="entry name" value="Endo/exonu/phosph_ase_sf"/>
</dbReference>
<protein>
    <submittedName>
        <fullName evidence="2">Endonuclease/exonuclease/phosphatase</fullName>
    </submittedName>
</protein>
<evidence type="ECO:0000313" key="3">
    <source>
        <dbReference type="Proteomes" id="UP000054928"/>
    </source>
</evidence>
<dbReference type="Pfam" id="PF03372">
    <property type="entry name" value="Exo_endo_phos"/>
    <property type="match status" value="1"/>
</dbReference>
<sequence length="302" mass="35584">MRESEAMLSTYDDESSLRVVQLSQHNNMPQPTFKIMTFNLRNSREDDGLNGWDYRKHHVADIIARYQPYIMGTQEGYKEQLEELKSLLKHPYERFGLERENDGEHEQIFYDPTVVERLEDGNFWLSEEPDTPWKKGWDAACVRMATWGKFRLLATQQVLYVFNTQLDHMGIQSRRESSKLLWDRIQKIAGDAPVFLIGDFNTYRYTHTYSYFTLEKVGPHFHEAWPEAAIQIGDVSDSYHGWAGIKNDDEKDAVRASHHIDWIFFRPQMTVLTVQVIIEDQNGHYPSDHYPIQAEFLFPDRI</sequence>
<name>A0A0P1AP51_PLAHL</name>
<dbReference type="Gene3D" id="3.60.10.10">
    <property type="entry name" value="Endonuclease/exonuclease/phosphatase"/>
    <property type="match status" value="1"/>
</dbReference>
<dbReference type="GO" id="GO:0004519">
    <property type="term" value="F:endonuclease activity"/>
    <property type="evidence" value="ECO:0007669"/>
    <property type="project" value="UniProtKB-KW"/>
</dbReference>
<dbReference type="RefSeq" id="XP_024579230.1">
    <property type="nucleotide sequence ID" value="XM_024728787.1"/>
</dbReference>
<dbReference type="InterPro" id="IPR005135">
    <property type="entry name" value="Endo/exonuclease/phosphatase"/>
</dbReference>
<dbReference type="CDD" id="cd09083">
    <property type="entry name" value="EEP-1"/>
    <property type="match status" value="1"/>
</dbReference>
<dbReference type="Proteomes" id="UP000054928">
    <property type="component" value="Unassembled WGS sequence"/>
</dbReference>
<dbReference type="GeneID" id="36408154"/>
<keyword evidence="3" id="KW-1185">Reference proteome</keyword>
<dbReference type="STRING" id="4781.A0A0P1AP51"/>
<keyword evidence="2" id="KW-0255">Endonuclease</keyword>